<name>A0AAQ3WSU8_PASNO</name>
<feature type="region of interest" description="Disordered" evidence="1">
    <location>
        <begin position="42"/>
        <end position="65"/>
    </location>
</feature>
<sequence length="87" mass="9492">MTTFGPCNSCSLMSSSSKIYEMLGPVLTGPESKVVLRQNGRLGDAQNDEPIMEKPAAEEQGGSNDMIIRQQEQSDLVRVRLSTLCSE</sequence>
<dbReference type="Proteomes" id="UP001341281">
    <property type="component" value="Chromosome 04"/>
</dbReference>
<proteinExistence type="predicted"/>
<reference evidence="2 3" key="1">
    <citation type="submission" date="2024-02" db="EMBL/GenBank/DDBJ databases">
        <title>High-quality chromosome-scale genome assembly of Pensacola bahiagrass (Paspalum notatum Flugge var. saurae).</title>
        <authorList>
            <person name="Vega J.M."/>
            <person name="Podio M."/>
            <person name="Orjuela J."/>
            <person name="Siena L.A."/>
            <person name="Pessino S.C."/>
            <person name="Combes M.C."/>
            <person name="Mariac C."/>
            <person name="Albertini E."/>
            <person name="Pupilli F."/>
            <person name="Ortiz J.P.A."/>
            <person name="Leblanc O."/>
        </authorList>
    </citation>
    <scope>NUCLEOTIDE SEQUENCE [LARGE SCALE GENOMIC DNA]</scope>
    <source>
        <strain evidence="2">R1</strain>
        <tissue evidence="2">Leaf</tissue>
    </source>
</reference>
<protein>
    <submittedName>
        <fullName evidence="2">Uncharacterized protein</fullName>
    </submittedName>
</protein>
<evidence type="ECO:0000256" key="1">
    <source>
        <dbReference type="SAM" id="MobiDB-lite"/>
    </source>
</evidence>
<evidence type="ECO:0000313" key="2">
    <source>
        <dbReference type="EMBL" id="WVZ72987.1"/>
    </source>
</evidence>
<accession>A0AAQ3WSU8</accession>
<dbReference type="EMBL" id="CP144748">
    <property type="protein sequence ID" value="WVZ72987.1"/>
    <property type="molecule type" value="Genomic_DNA"/>
</dbReference>
<dbReference type="AlphaFoldDB" id="A0AAQ3WSU8"/>
<gene>
    <name evidence="2" type="ORF">U9M48_021362</name>
</gene>
<organism evidence="2 3">
    <name type="scientific">Paspalum notatum var. saurae</name>
    <dbReference type="NCBI Taxonomy" id="547442"/>
    <lineage>
        <taxon>Eukaryota</taxon>
        <taxon>Viridiplantae</taxon>
        <taxon>Streptophyta</taxon>
        <taxon>Embryophyta</taxon>
        <taxon>Tracheophyta</taxon>
        <taxon>Spermatophyta</taxon>
        <taxon>Magnoliopsida</taxon>
        <taxon>Liliopsida</taxon>
        <taxon>Poales</taxon>
        <taxon>Poaceae</taxon>
        <taxon>PACMAD clade</taxon>
        <taxon>Panicoideae</taxon>
        <taxon>Andropogonodae</taxon>
        <taxon>Paspaleae</taxon>
        <taxon>Paspalinae</taxon>
        <taxon>Paspalum</taxon>
    </lineage>
</organism>
<keyword evidence="3" id="KW-1185">Reference proteome</keyword>
<evidence type="ECO:0000313" key="3">
    <source>
        <dbReference type="Proteomes" id="UP001341281"/>
    </source>
</evidence>